<dbReference type="Pfam" id="PF00392">
    <property type="entry name" value="GntR"/>
    <property type="match status" value="1"/>
</dbReference>
<dbReference type="RefSeq" id="WP_162290739.1">
    <property type="nucleotide sequence ID" value="NZ_CP021431.1"/>
</dbReference>
<keyword evidence="6" id="KW-1185">Reference proteome</keyword>
<dbReference type="EMBL" id="CP021431">
    <property type="protein sequence ID" value="ARU02360.1"/>
    <property type="molecule type" value="Genomic_DNA"/>
</dbReference>
<dbReference type="InterPro" id="IPR008920">
    <property type="entry name" value="TF_FadR/GntR_C"/>
</dbReference>
<dbReference type="PANTHER" id="PTHR43537:SF51">
    <property type="entry name" value="HTH-TYPE TRANSCRIPTIONAL REGULATOR LGOR-RELATED"/>
    <property type="match status" value="1"/>
</dbReference>
<dbReference type="InterPro" id="IPR036388">
    <property type="entry name" value="WH-like_DNA-bd_sf"/>
</dbReference>
<evidence type="ECO:0000256" key="2">
    <source>
        <dbReference type="ARBA" id="ARBA00023125"/>
    </source>
</evidence>
<dbReference type="InterPro" id="IPR036390">
    <property type="entry name" value="WH_DNA-bd_sf"/>
</dbReference>
<evidence type="ECO:0000256" key="1">
    <source>
        <dbReference type="ARBA" id="ARBA00023015"/>
    </source>
</evidence>
<dbReference type="PANTHER" id="PTHR43537">
    <property type="entry name" value="TRANSCRIPTIONAL REGULATOR, GNTR FAMILY"/>
    <property type="match status" value="1"/>
</dbReference>
<evidence type="ECO:0000313" key="5">
    <source>
        <dbReference type="EMBL" id="ARU02360.1"/>
    </source>
</evidence>
<evidence type="ECO:0000259" key="4">
    <source>
        <dbReference type="PROSITE" id="PS50949"/>
    </source>
</evidence>
<reference evidence="5 6" key="1">
    <citation type="submission" date="2017-05" db="EMBL/GenBank/DDBJ databases">
        <title>Genome Sequence of Loktanella vestfoldensis Strain SMR4r Isolated from a Culture of the Diatom Skeletonema marinoi.</title>
        <authorList>
            <person name="Topel M."/>
            <person name="Pinder M.I.M."/>
            <person name="Johansson O.N."/>
            <person name="Kourtchenko O."/>
            <person name="Godhe A."/>
            <person name="Clarke A.K."/>
        </authorList>
    </citation>
    <scope>NUCLEOTIDE SEQUENCE [LARGE SCALE GENOMIC DNA]</scope>
    <source>
        <strain evidence="5 6">SMR4r</strain>
    </source>
</reference>
<dbReference type="Proteomes" id="UP000195273">
    <property type="component" value="Chromosome"/>
</dbReference>
<dbReference type="GO" id="GO:0003700">
    <property type="term" value="F:DNA-binding transcription factor activity"/>
    <property type="evidence" value="ECO:0007669"/>
    <property type="project" value="InterPro"/>
</dbReference>
<dbReference type="PROSITE" id="PS50949">
    <property type="entry name" value="HTH_GNTR"/>
    <property type="match status" value="1"/>
</dbReference>
<accession>A0A1Y0EG06</accession>
<evidence type="ECO:0000313" key="6">
    <source>
        <dbReference type="Proteomes" id="UP000195273"/>
    </source>
</evidence>
<dbReference type="AlphaFoldDB" id="A0A1Y0EG06"/>
<gene>
    <name evidence="5" type="primary">rspR</name>
    <name evidence="5" type="ORF">LOKVESSMR4R_03075</name>
</gene>
<sequence length="246" mass="27577">MSKRAQVISLPARHVQKIDPQRPAAEQIASSLKAAILEMSLKPGQIISETEIGNLYGASRTPVREAFTWLRDQGLIVTLPSRGNYVSKLSVPEIAGAQFARASLEVAIAERLCEKGLPPETIQEIETNLALQHDLALHHDMEGTDNSSAFHTLDDNFHLALADAVGHRRISDIIQREKGYLDRLRFLSLRSKAHMAELATDHSNIFDAIRSGDKTASRRLVRAHLHRVRETLTQFSEENRECFEDE</sequence>
<proteinExistence type="predicted"/>
<dbReference type="Pfam" id="PF07729">
    <property type="entry name" value="FCD"/>
    <property type="match status" value="1"/>
</dbReference>
<dbReference type="GO" id="GO:0003677">
    <property type="term" value="F:DNA binding"/>
    <property type="evidence" value="ECO:0007669"/>
    <property type="project" value="UniProtKB-KW"/>
</dbReference>
<keyword evidence="3" id="KW-0804">Transcription</keyword>
<dbReference type="SUPFAM" id="SSF46785">
    <property type="entry name" value="Winged helix' DNA-binding domain"/>
    <property type="match status" value="1"/>
</dbReference>
<keyword evidence="2" id="KW-0238">DNA-binding</keyword>
<dbReference type="KEGG" id="lvs:LOKVESSMR4R_03075"/>
<dbReference type="InterPro" id="IPR000524">
    <property type="entry name" value="Tscrpt_reg_HTH_GntR"/>
</dbReference>
<feature type="domain" description="HTH gntR-type" evidence="4">
    <location>
        <begin position="22"/>
        <end position="89"/>
    </location>
</feature>
<dbReference type="SUPFAM" id="SSF48008">
    <property type="entry name" value="GntR ligand-binding domain-like"/>
    <property type="match status" value="1"/>
</dbReference>
<protein>
    <submittedName>
        <fullName evidence="5">HTH-type transcriptional repressor RspR</fullName>
    </submittedName>
</protein>
<dbReference type="SMART" id="SM00345">
    <property type="entry name" value="HTH_GNTR"/>
    <property type="match status" value="1"/>
</dbReference>
<organism evidence="5 6">
    <name type="scientific">Yoonia vestfoldensis</name>
    <dbReference type="NCBI Taxonomy" id="245188"/>
    <lineage>
        <taxon>Bacteria</taxon>
        <taxon>Pseudomonadati</taxon>
        <taxon>Pseudomonadota</taxon>
        <taxon>Alphaproteobacteria</taxon>
        <taxon>Rhodobacterales</taxon>
        <taxon>Paracoccaceae</taxon>
        <taxon>Yoonia</taxon>
    </lineage>
</organism>
<dbReference type="InterPro" id="IPR011711">
    <property type="entry name" value="GntR_C"/>
</dbReference>
<evidence type="ECO:0000256" key="3">
    <source>
        <dbReference type="ARBA" id="ARBA00023163"/>
    </source>
</evidence>
<dbReference type="CDD" id="cd07377">
    <property type="entry name" value="WHTH_GntR"/>
    <property type="match status" value="1"/>
</dbReference>
<dbReference type="Gene3D" id="1.20.120.530">
    <property type="entry name" value="GntR ligand-binding domain-like"/>
    <property type="match status" value="1"/>
</dbReference>
<dbReference type="Gene3D" id="1.10.10.10">
    <property type="entry name" value="Winged helix-like DNA-binding domain superfamily/Winged helix DNA-binding domain"/>
    <property type="match status" value="1"/>
</dbReference>
<keyword evidence="1" id="KW-0805">Transcription regulation</keyword>
<name>A0A1Y0EG06_9RHOB</name>
<dbReference type="SMART" id="SM00895">
    <property type="entry name" value="FCD"/>
    <property type="match status" value="1"/>
</dbReference>